<feature type="transmembrane region" description="Helical" evidence="1">
    <location>
        <begin position="272"/>
        <end position="288"/>
    </location>
</feature>
<keyword evidence="3" id="KW-1185">Reference proteome</keyword>
<feature type="transmembrane region" description="Helical" evidence="1">
    <location>
        <begin position="220"/>
        <end position="241"/>
    </location>
</feature>
<comment type="caution">
    <text evidence="2">The sequence shown here is derived from an EMBL/GenBank/DDBJ whole genome shotgun (WGS) entry which is preliminary data.</text>
</comment>
<evidence type="ECO:0000313" key="3">
    <source>
        <dbReference type="Proteomes" id="UP000050544"/>
    </source>
</evidence>
<feature type="transmembrane region" description="Helical" evidence="1">
    <location>
        <begin position="20"/>
        <end position="37"/>
    </location>
</feature>
<feature type="transmembrane region" description="Helical" evidence="1">
    <location>
        <begin position="124"/>
        <end position="155"/>
    </location>
</feature>
<evidence type="ECO:0000313" key="2">
    <source>
        <dbReference type="EMBL" id="KPL84666.1"/>
    </source>
</evidence>
<feature type="transmembrane region" description="Helical" evidence="1">
    <location>
        <begin position="175"/>
        <end position="199"/>
    </location>
</feature>
<proteinExistence type="predicted"/>
<dbReference type="Proteomes" id="UP000050544">
    <property type="component" value="Unassembled WGS sequence"/>
</dbReference>
<protein>
    <recommendedName>
        <fullName evidence="4">Glycosyltransferase RgtA/B/C/D-like domain-containing protein</fullName>
    </recommendedName>
</protein>
<evidence type="ECO:0008006" key="4">
    <source>
        <dbReference type="Google" id="ProtNLM"/>
    </source>
</evidence>
<dbReference type="STRING" id="869279.SE15_06390"/>
<sequence>MQKKDHRTSIPLGLPGLDEILFLATFAGVAALGPRLLNQDGDLGRHLTIGNFILSSHTIPTQDLFSHTLHGRALTPHEWLAQVILALPHKWAGLSGVVVLVSLVIAITWWLAFRQSLALSRRPLVSLGTSILSLAAASLHFLARPHVFTLLFLVIWMGLLDKWHRDPTSPFWKPLLLMLIWVNTHGAFIAGFACFLAYWTEALWNFLRHRTESPIIRNQFMMLSLLGIALFVVSLINPAGLRLWETSLGFVTNRYLVSHTQEYLPPDFHSPATWPFLIMLLLSLGLSMTQKGSFPLSKGLLAVGWTAMALTSARNIPLYALVMTPILSELLAKTLSNSLWDSIEEHFRAIQAQIRFPIWASAGSLLLIVMLLSNPTFKQRNQFDPSVFPVQATEWILAEPLQGNMMNYFTWGGYLLYRLWPDYQVFIDGQTDFYGEELTRIYESVLTLDNGWDAWLKHYQVQWVIFPGNSDLIRALQHHPDWKCPYHDETAVICHRR</sequence>
<evidence type="ECO:0000256" key="1">
    <source>
        <dbReference type="SAM" id="Phobius"/>
    </source>
</evidence>
<keyword evidence="1" id="KW-0812">Transmembrane</keyword>
<dbReference type="EMBL" id="LGKO01000002">
    <property type="protein sequence ID" value="KPL84666.1"/>
    <property type="molecule type" value="Genomic_DNA"/>
</dbReference>
<feature type="transmembrane region" description="Helical" evidence="1">
    <location>
        <begin position="356"/>
        <end position="373"/>
    </location>
</feature>
<gene>
    <name evidence="2" type="ORF">SE15_06390</name>
</gene>
<name>A0A0N8GQU4_9CHLR</name>
<keyword evidence="1" id="KW-1133">Transmembrane helix</keyword>
<accession>A0A0N8GQU4</accession>
<keyword evidence="1" id="KW-0472">Membrane</keyword>
<feature type="transmembrane region" description="Helical" evidence="1">
    <location>
        <begin position="91"/>
        <end position="112"/>
    </location>
</feature>
<feature type="transmembrane region" description="Helical" evidence="1">
    <location>
        <begin position="300"/>
        <end position="322"/>
    </location>
</feature>
<reference evidence="2 3" key="1">
    <citation type="submission" date="2015-07" db="EMBL/GenBank/DDBJ databases">
        <title>Whole genome sequence of Thermanaerothrix daxensis DSM 23592.</title>
        <authorList>
            <person name="Hemp J."/>
            <person name="Ward L.M."/>
            <person name="Pace L.A."/>
            <person name="Fischer W.W."/>
        </authorList>
    </citation>
    <scope>NUCLEOTIDE SEQUENCE [LARGE SCALE GENOMIC DNA]</scope>
    <source>
        <strain evidence="2 3">GNS-1</strain>
    </source>
</reference>
<dbReference type="AlphaFoldDB" id="A0A0N8GQU4"/>
<organism evidence="2 3">
    <name type="scientific">Thermanaerothrix daxensis</name>
    <dbReference type="NCBI Taxonomy" id="869279"/>
    <lineage>
        <taxon>Bacteria</taxon>
        <taxon>Bacillati</taxon>
        <taxon>Chloroflexota</taxon>
        <taxon>Anaerolineae</taxon>
        <taxon>Anaerolineales</taxon>
        <taxon>Anaerolineaceae</taxon>
        <taxon>Thermanaerothrix</taxon>
    </lineage>
</organism>